<reference evidence="1 2" key="1">
    <citation type="submission" date="2020-08" db="EMBL/GenBank/DDBJ databases">
        <authorList>
            <person name="Koutsovoulos G."/>
            <person name="Danchin GJ E."/>
        </authorList>
    </citation>
    <scope>NUCLEOTIDE SEQUENCE [LARGE SCALE GENOMIC DNA]</scope>
</reference>
<evidence type="ECO:0000313" key="2">
    <source>
        <dbReference type="Proteomes" id="UP000580250"/>
    </source>
</evidence>
<dbReference type="AlphaFoldDB" id="A0A6V7XBG6"/>
<name>A0A6V7XBG6_MELEN</name>
<comment type="caution">
    <text evidence="1">The sequence shown here is derived from an EMBL/GenBank/DDBJ whole genome shotgun (WGS) entry which is preliminary data.</text>
</comment>
<proteinExistence type="predicted"/>
<sequence>MSNNELVVRNNNREMVLRQIEQLRDEHEVSDEELTLLNIMLNAIQIQEQQVQSLTEGFNELLKKFDEKEKTESARTAKIVAGTVAGGCIGAGAGAAVGAKYGASLGAVAGPAGAIVGALAGGAVCGLATASLTK</sequence>
<gene>
    <name evidence="1" type="ORF">MENT_LOCUS49864</name>
</gene>
<dbReference type="Proteomes" id="UP000580250">
    <property type="component" value="Unassembled WGS sequence"/>
</dbReference>
<dbReference type="EMBL" id="CAJEWN010001345">
    <property type="protein sequence ID" value="CAD2196681.1"/>
    <property type="molecule type" value="Genomic_DNA"/>
</dbReference>
<organism evidence="1 2">
    <name type="scientific">Meloidogyne enterolobii</name>
    <name type="common">Root-knot nematode worm</name>
    <name type="synonym">Meloidogyne mayaguensis</name>
    <dbReference type="NCBI Taxonomy" id="390850"/>
    <lineage>
        <taxon>Eukaryota</taxon>
        <taxon>Metazoa</taxon>
        <taxon>Ecdysozoa</taxon>
        <taxon>Nematoda</taxon>
        <taxon>Chromadorea</taxon>
        <taxon>Rhabditida</taxon>
        <taxon>Tylenchina</taxon>
        <taxon>Tylenchomorpha</taxon>
        <taxon>Tylenchoidea</taxon>
        <taxon>Meloidogynidae</taxon>
        <taxon>Meloidogyninae</taxon>
        <taxon>Meloidogyne</taxon>
    </lineage>
</organism>
<evidence type="ECO:0000313" key="1">
    <source>
        <dbReference type="EMBL" id="CAD2196681.1"/>
    </source>
</evidence>
<protein>
    <submittedName>
        <fullName evidence="1">Uncharacterized protein</fullName>
    </submittedName>
</protein>
<accession>A0A6V7XBG6</accession>